<evidence type="ECO:0000313" key="3">
    <source>
        <dbReference type="Proteomes" id="UP001165143"/>
    </source>
</evidence>
<organism evidence="2 3">
    <name type="scientific">Kitasatospora phosalacinea</name>
    <dbReference type="NCBI Taxonomy" id="2065"/>
    <lineage>
        <taxon>Bacteria</taxon>
        <taxon>Bacillati</taxon>
        <taxon>Actinomycetota</taxon>
        <taxon>Actinomycetes</taxon>
        <taxon>Kitasatosporales</taxon>
        <taxon>Streptomycetaceae</taxon>
        <taxon>Kitasatospora</taxon>
    </lineage>
</organism>
<dbReference type="EMBL" id="BSRX01000050">
    <property type="protein sequence ID" value="GLW58319.1"/>
    <property type="molecule type" value="Genomic_DNA"/>
</dbReference>
<dbReference type="AlphaFoldDB" id="A0A9W6URH0"/>
<comment type="caution">
    <text evidence="2">The sequence shown here is derived from an EMBL/GenBank/DDBJ whole genome shotgun (WGS) entry which is preliminary data.</text>
</comment>
<name>A0A9W6URH0_9ACTN</name>
<sequence length="116" mass="11912">MYTPPSHPDASSAETSAVGSRNTIAGTTYRNTHASPYTAIVGEDRRLATELVVISANVTQVILGVATAFTRFAATAPAAPSGLGTSAALIHRLLAAAPPTGARPSTLRPPPPPRIR</sequence>
<protein>
    <submittedName>
        <fullName evidence="2">Uncharacterized protein</fullName>
    </submittedName>
</protein>
<gene>
    <name evidence="2" type="ORF">Kpho01_63300</name>
</gene>
<feature type="compositionally biased region" description="Polar residues" evidence="1">
    <location>
        <begin position="12"/>
        <end position="29"/>
    </location>
</feature>
<feature type="compositionally biased region" description="Pro residues" evidence="1">
    <location>
        <begin position="107"/>
        <end position="116"/>
    </location>
</feature>
<dbReference type="Proteomes" id="UP001165143">
    <property type="component" value="Unassembled WGS sequence"/>
</dbReference>
<proteinExistence type="predicted"/>
<reference evidence="2" key="1">
    <citation type="submission" date="2023-02" db="EMBL/GenBank/DDBJ databases">
        <title>Kitasatospora phosalacinea NBRC 14362.</title>
        <authorList>
            <person name="Ichikawa N."/>
            <person name="Sato H."/>
            <person name="Tonouchi N."/>
        </authorList>
    </citation>
    <scope>NUCLEOTIDE SEQUENCE</scope>
    <source>
        <strain evidence="2">NBRC 14362</strain>
    </source>
</reference>
<feature type="region of interest" description="Disordered" evidence="1">
    <location>
        <begin position="97"/>
        <end position="116"/>
    </location>
</feature>
<evidence type="ECO:0000256" key="1">
    <source>
        <dbReference type="SAM" id="MobiDB-lite"/>
    </source>
</evidence>
<accession>A0A9W6URH0</accession>
<feature type="region of interest" description="Disordered" evidence="1">
    <location>
        <begin position="1"/>
        <end position="29"/>
    </location>
</feature>
<evidence type="ECO:0000313" key="2">
    <source>
        <dbReference type="EMBL" id="GLW58319.1"/>
    </source>
</evidence>